<feature type="compositionally biased region" description="Gly residues" evidence="5">
    <location>
        <begin position="961"/>
        <end position="977"/>
    </location>
</feature>
<dbReference type="GO" id="GO:0000423">
    <property type="term" value="P:mitophagy"/>
    <property type="evidence" value="ECO:0007669"/>
    <property type="project" value="TreeGrafter"/>
</dbReference>
<evidence type="ECO:0000256" key="5">
    <source>
        <dbReference type="SAM" id="MobiDB-lite"/>
    </source>
</evidence>
<evidence type="ECO:0000256" key="4">
    <source>
        <dbReference type="RuleBase" id="RU361214"/>
    </source>
</evidence>
<feature type="compositionally biased region" description="Basic and acidic residues" evidence="5">
    <location>
        <begin position="27"/>
        <end position="48"/>
    </location>
</feature>
<dbReference type="RefSeq" id="XP_062638556.1">
    <property type="nucleotide sequence ID" value="XM_062780108.1"/>
</dbReference>
<feature type="compositionally biased region" description="Gly residues" evidence="5">
    <location>
        <begin position="891"/>
        <end position="901"/>
    </location>
</feature>
<evidence type="ECO:0000256" key="3">
    <source>
        <dbReference type="ARBA" id="ARBA00023006"/>
    </source>
</evidence>
<feature type="compositionally biased region" description="Gly residues" evidence="5">
    <location>
        <begin position="1055"/>
        <end position="1065"/>
    </location>
</feature>
<name>A0AAN6V6Z4_9PEZI</name>
<dbReference type="InterPro" id="IPR036570">
    <property type="entry name" value="HORMA_dom_sf"/>
</dbReference>
<comment type="caution">
    <text evidence="7">The sequence shown here is derived from an EMBL/GenBank/DDBJ whole genome shotgun (WGS) entry which is preliminary data.</text>
</comment>
<feature type="compositionally biased region" description="Low complexity" evidence="5">
    <location>
        <begin position="544"/>
        <end position="556"/>
    </location>
</feature>
<feature type="region of interest" description="Disordered" evidence="5">
    <location>
        <begin position="330"/>
        <end position="577"/>
    </location>
</feature>
<feature type="region of interest" description="Disordered" evidence="5">
    <location>
        <begin position="961"/>
        <end position="984"/>
    </location>
</feature>
<evidence type="ECO:0000256" key="2">
    <source>
        <dbReference type="ARBA" id="ARBA00013801"/>
    </source>
</evidence>
<dbReference type="GO" id="GO:1990316">
    <property type="term" value="C:Atg1/ULK1 kinase complex"/>
    <property type="evidence" value="ECO:0007669"/>
    <property type="project" value="InterPro"/>
</dbReference>
<dbReference type="GO" id="GO:0034727">
    <property type="term" value="P:piecemeal microautophagy of the nucleus"/>
    <property type="evidence" value="ECO:0007669"/>
    <property type="project" value="TreeGrafter"/>
</dbReference>
<feature type="compositionally biased region" description="Polar residues" evidence="5">
    <location>
        <begin position="460"/>
        <end position="484"/>
    </location>
</feature>
<feature type="compositionally biased region" description="Low complexity" evidence="5">
    <location>
        <begin position="845"/>
        <end position="856"/>
    </location>
</feature>
<feature type="compositionally biased region" description="Polar residues" evidence="5">
    <location>
        <begin position="13"/>
        <end position="26"/>
    </location>
</feature>
<feature type="compositionally biased region" description="Basic and acidic residues" evidence="5">
    <location>
        <begin position="835"/>
        <end position="844"/>
    </location>
</feature>
<feature type="compositionally biased region" description="Basic and acidic residues" evidence="5">
    <location>
        <begin position="330"/>
        <end position="339"/>
    </location>
</feature>
<feature type="compositionally biased region" description="Low complexity" evidence="5">
    <location>
        <begin position="393"/>
        <end position="405"/>
    </location>
</feature>
<dbReference type="PANTHER" id="PTHR13430">
    <property type="match status" value="1"/>
</dbReference>
<feature type="compositionally biased region" description="Low complexity" evidence="5">
    <location>
        <begin position="634"/>
        <end position="645"/>
    </location>
</feature>
<feature type="domain" description="Autophagy-related protein 13 N-terminal" evidence="6">
    <location>
        <begin position="68"/>
        <end position="303"/>
    </location>
</feature>
<feature type="region of interest" description="Disordered" evidence="5">
    <location>
        <begin position="999"/>
        <end position="1098"/>
    </location>
</feature>
<proteinExistence type="inferred from homology"/>
<dbReference type="GO" id="GO:0005829">
    <property type="term" value="C:cytosol"/>
    <property type="evidence" value="ECO:0007669"/>
    <property type="project" value="TreeGrafter"/>
</dbReference>
<feature type="region of interest" description="Disordered" evidence="5">
    <location>
        <begin position="1"/>
        <end position="59"/>
    </location>
</feature>
<feature type="compositionally biased region" description="Polar residues" evidence="5">
    <location>
        <begin position="656"/>
        <end position="666"/>
    </location>
</feature>
<reference evidence="7" key="2">
    <citation type="submission" date="2023-05" db="EMBL/GenBank/DDBJ databases">
        <authorList>
            <consortium name="Lawrence Berkeley National Laboratory"/>
            <person name="Steindorff A."/>
            <person name="Hensen N."/>
            <person name="Bonometti L."/>
            <person name="Westerberg I."/>
            <person name="Brannstrom I.O."/>
            <person name="Guillou S."/>
            <person name="Cros-Aarteil S."/>
            <person name="Calhoun S."/>
            <person name="Haridas S."/>
            <person name="Kuo A."/>
            <person name="Mondo S."/>
            <person name="Pangilinan J."/>
            <person name="Riley R."/>
            <person name="Labutti K."/>
            <person name="Andreopoulos B."/>
            <person name="Lipzen A."/>
            <person name="Chen C."/>
            <person name="Yanf M."/>
            <person name="Daum C."/>
            <person name="Ng V."/>
            <person name="Clum A."/>
            <person name="Ohm R."/>
            <person name="Martin F."/>
            <person name="Silar P."/>
            <person name="Natvig D."/>
            <person name="Lalanne C."/>
            <person name="Gautier V."/>
            <person name="Ament-Velasquez S.L."/>
            <person name="Kruys A."/>
            <person name="Hutchinson M.I."/>
            <person name="Powell A.J."/>
            <person name="Barry K."/>
            <person name="Miller A.N."/>
            <person name="Grigoriev I.V."/>
            <person name="Debuchy R."/>
            <person name="Gladieux P."/>
            <person name="Thoren M.H."/>
            <person name="Johannesson H."/>
        </authorList>
    </citation>
    <scope>NUCLEOTIDE SEQUENCE</scope>
    <source>
        <strain evidence="7">CBS 141.50</strain>
    </source>
</reference>
<feature type="compositionally biased region" description="Low complexity" evidence="5">
    <location>
        <begin position="502"/>
        <end position="517"/>
    </location>
</feature>
<feature type="compositionally biased region" description="Low complexity" evidence="5">
    <location>
        <begin position="771"/>
        <end position="789"/>
    </location>
</feature>
<dbReference type="PANTHER" id="PTHR13430:SF4">
    <property type="entry name" value="AUTOPHAGY-RELATED PROTEIN 13"/>
    <property type="match status" value="1"/>
</dbReference>
<dbReference type="Pfam" id="PF10033">
    <property type="entry name" value="ATG13"/>
    <property type="match status" value="1"/>
</dbReference>
<dbReference type="Gene3D" id="6.10.140.1900">
    <property type="match status" value="1"/>
</dbReference>
<evidence type="ECO:0000259" key="6">
    <source>
        <dbReference type="Pfam" id="PF10033"/>
    </source>
</evidence>
<reference evidence="7" key="1">
    <citation type="journal article" date="2023" name="Mol. Phylogenet. Evol.">
        <title>Genome-scale phylogeny and comparative genomics of the fungal order Sordariales.</title>
        <authorList>
            <person name="Hensen N."/>
            <person name="Bonometti L."/>
            <person name="Westerberg I."/>
            <person name="Brannstrom I.O."/>
            <person name="Guillou S."/>
            <person name="Cros-Aarteil S."/>
            <person name="Calhoun S."/>
            <person name="Haridas S."/>
            <person name="Kuo A."/>
            <person name="Mondo S."/>
            <person name="Pangilinan J."/>
            <person name="Riley R."/>
            <person name="LaButti K."/>
            <person name="Andreopoulos B."/>
            <person name="Lipzen A."/>
            <person name="Chen C."/>
            <person name="Yan M."/>
            <person name="Daum C."/>
            <person name="Ng V."/>
            <person name="Clum A."/>
            <person name="Steindorff A."/>
            <person name="Ohm R.A."/>
            <person name="Martin F."/>
            <person name="Silar P."/>
            <person name="Natvig D.O."/>
            <person name="Lalanne C."/>
            <person name="Gautier V."/>
            <person name="Ament-Velasquez S.L."/>
            <person name="Kruys A."/>
            <person name="Hutchinson M.I."/>
            <person name="Powell A.J."/>
            <person name="Barry K."/>
            <person name="Miller A.N."/>
            <person name="Grigoriev I.V."/>
            <person name="Debuchy R."/>
            <person name="Gladieux P."/>
            <person name="Hiltunen Thoren M."/>
            <person name="Johannesson H."/>
        </authorList>
    </citation>
    <scope>NUCLEOTIDE SEQUENCE</scope>
    <source>
        <strain evidence="7">CBS 141.50</strain>
    </source>
</reference>
<evidence type="ECO:0000256" key="1">
    <source>
        <dbReference type="ARBA" id="ARBA00005246"/>
    </source>
</evidence>
<feature type="compositionally biased region" description="Gly residues" evidence="5">
    <location>
        <begin position="1009"/>
        <end position="1045"/>
    </location>
</feature>
<dbReference type="GeneID" id="87816721"/>
<gene>
    <name evidence="7" type="ORF">C8A04DRAFT_26940</name>
</gene>
<dbReference type="GO" id="GO:0034497">
    <property type="term" value="P:protein localization to phagophore assembly site"/>
    <property type="evidence" value="ECO:0007669"/>
    <property type="project" value="TreeGrafter"/>
</dbReference>
<accession>A0AAN6V6Z4</accession>
<dbReference type="AlphaFoldDB" id="A0AAN6V6Z4"/>
<sequence>MHQQSRHPPRISSPASSPQTNPARTNNPRDRIRSGSDAASHDGGRSDSAESFGSGPSRDSIKKLDQIVQNFYYKVAVVILQSRLNTTPVGNGKKNRWFSIDTDDIEDFAAELGVFKQSGSFENRPPPLIIETYIDASRLNSSQSLVIVDDNGKRWDVLEALNSSDTSDDSPQRRHAQKRNAEVILERWRLELKCLPGPVRDEFGPTLPTVYKRSIVFFRSLFLAARMMPCFKYSQQALAKGIHPALEVRCRVRSADPEYATYDPLRQPLHDGQDAVTEYVFADLEVPVGRFYASVTYRNDCNFRVEDAESLLSSRLLGLDENYFKPSISQRRDHDRYEPYVEPGSLPSHRQDRGRQGPQQTYGSLSTFHGAGALGTSPITALRSVRPIGSDTSSPPESMSESVEPTEPPHSLPIRGAAGRPASRAYDGSNRRPSVSFQPFKAGSLSGSPRIPDLEPPSSPKSLTRPSTTGPTRAGNRSSLTMGSAASLRGAPPLAPVPQDAPSLSGSPRPGSRYSSSFTHRRNRPSFGGQSGQSGQSKPDDDQASSGKQSLSSSAQPGSGLLTEAAATSSGSFAADDDNISDFLKALDNRKTLKSFEVNKKGESLASKRTAAQLSKFQQMREANTLLTESMTSSIHLHRSSSSSSRQLANVPSMVNPASMSISSSPGKPLSPHTPHTPAIPSRLSENSIIDYQPPQPRQGRPNLEPSPGEQAEHDEHAEDDDDNTPVVTQQDTGTTGTTAIDIPLSPRLLHHGHPHSAAAIRRPNSVAQTQQQQQSQSQQQPQQQQQQPHRSLASEVERVPYLQRHHQRSASVEPSAAADDTADLPTLSTLLGYQREDGSRRDVGNANNNNGSSNASGGGGIPVIAGGIDSDTDSGARVSVERRGPASAGPGLGLGMGLGMGSTSVGLRRPSLGSSGGSGSGSIGGAALRAGGGIYRPASASGIASSGGGGANLSGATLSGGGGGGRGRGSGSGGRHYAGSVDGAADEEPLLFAMSELERESTRRGSDEGAGGMSLQGRLLGHGSGNGSGHGRGLERGAGLGQGRGSALSQGQGRVRGGGFGGGDHGSEEEEHGRRGEDASGGDGPYDTPRGVLRKGW</sequence>
<dbReference type="InterPro" id="IPR040182">
    <property type="entry name" value="ATG13"/>
</dbReference>
<feature type="compositionally biased region" description="Basic and acidic residues" evidence="5">
    <location>
        <begin position="999"/>
        <end position="1008"/>
    </location>
</feature>
<comment type="similarity">
    <text evidence="1 4">Belongs to the ATG13 family. Fungi subfamily.</text>
</comment>
<dbReference type="Gene3D" id="3.30.900.10">
    <property type="entry name" value="HORMA domain"/>
    <property type="match status" value="1"/>
</dbReference>
<feature type="region of interest" description="Disordered" evidence="5">
    <location>
        <begin position="764"/>
        <end position="922"/>
    </location>
</feature>
<feature type="compositionally biased region" description="Low complexity" evidence="5">
    <location>
        <begin position="725"/>
        <end position="741"/>
    </location>
</feature>
<evidence type="ECO:0000313" key="7">
    <source>
        <dbReference type="EMBL" id="KAK4145185.1"/>
    </source>
</evidence>
<feature type="region of interest" description="Disordered" evidence="5">
    <location>
        <begin position="634"/>
        <end position="741"/>
    </location>
</feature>
<dbReference type="Proteomes" id="UP001302676">
    <property type="component" value="Unassembled WGS sequence"/>
</dbReference>
<feature type="compositionally biased region" description="Polar residues" evidence="5">
    <location>
        <begin position="357"/>
        <end position="367"/>
    </location>
</feature>
<dbReference type="EMBL" id="MU853570">
    <property type="protein sequence ID" value="KAK4145185.1"/>
    <property type="molecule type" value="Genomic_DNA"/>
</dbReference>
<protein>
    <recommendedName>
        <fullName evidence="2 4">Autophagy-related protein 13</fullName>
    </recommendedName>
</protein>
<organism evidence="7 8">
    <name type="scientific">Dichotomopilus funicola</name>
    <dbReference type="NCBI Taxonomy" id="1934379"/>
    <lineage>
        <taxon>Eukaryota</taxon>
        <taxon>Fungi</taxon>
        <taxon>Dikarya</taxon>
        <taxon>Ascomycota</taxon>
        <taxon>Pezizomycotina</taxon>
        <taxon>Sordariomycetes</taxon>
        <taxon>Sordariomycetidae</taxon>
        <taxon>Sordariales</taxon>
        <taxon>Chaetomiaceae</taxon>
        <taxon>Dichotomopilus</taxon>
    </lineage>
</organism>
<evidence type="ECO:0000313" key="8">
    <source>
        <dbReference type="Proteomes" id="UP001302676"/>
    </source>
</evidence>
<keyword evidence="3 4" id="KW-0072">Autophagy</keyword>
<feature type="compositionally biased region" description="Low complexity" evidence="5">
    <location>
        <begin position="815"/>
        <end position="832"/>
    </location>
</feature>
<dbReference type="InterPro" id="IPR018731">
    <property type="entry name" value="Atg13_N"/>
</dbReference>
<dbReference type="GO" id="GO:0000407">
    <property type="term" value="C:phagophore assembly site"/>
    <property type="evidence" value="ECO:0007669"/>
    <property type="project" value="TreeGrafter"/>
</dbReference>
<keyword evidence="8" id="KW-1185">Reference proteome</keyword>